<dbReference type="GO" id="GO:0016798">
    <property type="term" value="F:hydrolase activity, acting on glycosyl bonds"/>
    <property type="evidence" value="ECO:0007669"/>
    <property type="project" value="UniProtKB-KW"/>
</dbReference>
<gene>
    <name evidence="5" type="ORF">C7437_11811</name>
</gene>
<dbReference type="SMART" id="SM00636">
    <property type="entry name" value="Glyco_18"/>
    <property type="match status" value="1"/>
</dbReference>
<dbReference type="PROSITE" id="PS51782">
    <property type="entry name" value="LYSM"/>
    <property type="match status" value="1"/>
</dbReference>
<evidence type="ECO:0000256" key="2">
    <source>
        <dbReference type="ARBA" id="ARBA00023295"/>
    </source>
</evidence>
<dbReference type="CDD" id="cd00118">
    <property type="entry name" value="LysM"/>
    <property type="match status" value="1"/>
</dbReference>
<evidence type="ECO:0000259" key="4">
    <source>
        <dbReference type="PROSITE" id="PS51910"/>
    </source>
</evidence>
<dbReference type="RefSeq" id="WP_111441064.1">
    <property type="nucleotide sequence ID" value="NZ_QKZI01000018.1"/>
</dbReference>
<reference evidence="5 6" key="1">
    <citation type="submission" date="2018-06" db="EMBL/GenBank/DDBJ databases">
        <title>Genomic Encyclopedia of Type Strains, Phase IV (KMG-IV): sequencing the most valuable type-strain genomes for metagenomic binning, comparative biology and taxonomic classification.</title>
        <authorList>
            <person name="Goeker M."/>
        </authorList>
    </citation>
    <scope>NUCLEOTIDE SEQUENCE [LARGE SCALE GENOMIC DNA]</scope>
    <source>
        <strain evidence="5 6">DSM 5</strain>
    </source>
</reference>
<dbReference type="PANTHER" id="PTHR46066">
    <property type="entry name" value="CHITINASE DOMAIN-CONTAINING PROTEIN 1 FAMILY MEMBER"/>
    <property type="match status" value="1"/>
</dbReference>
<dbReference type="InterPro" id="IPR011583">
    <property type="entry name" value="Chitinase_II/V-like_cat"/>
</dbReference>
<dbReference type="GO" id="GO:0012505">
    <property type="term" value="C:endomembrane system"/>
    <property type="evidence" value="ECO:0007669"/>
    <property type="project" value="TreeGrafter"/>
</dbReference>
<evidence type="ECO:0000313" key="6">
    <source>
        <dbReference type="Proteomes" id="UP000248646"/>
    </source>
</evidence>
<dbReference type="GO" id="GO:0070492">
    <property type="term" value="F:oligosaccharide binding"/>
    <property type="evidence" value="ECO:0007669"/>
    <property type="project" value="TreeGrafter"/>
</dbReference>
<keyword evidence="1" id="KW-0378">Hydrolase</keyword>
<dbReference type="Proteomes" id="UP000248646">
    <property type="component" value="Unassembled WGS sequence"/>
</dbReference>
<feature type="domain" description="GH18" evidence="4">
    <location>
        <begin position="55"/>
        <end position="378"/>
    </location>
</feature>
<name>A0A2W7MCG4_9BACI</name>
<dbReference type="Pfam" id="PF00704">
    <property type="entry name" value="Glyco_hydro_18"/>
    <property type="match status" value="1"/>
</dbReference>
<dbReference type="PANTHER" id="PTHR46066:SF2">
    <property type="entry name" value="CHITINASE DOMAIN-CONTAINING PROTEIN 1"/>
    <property type="match status" value="1"/>
</dbReference>
<proteinExistence type="predicted"/>
<dbReference type="InterPro" id="IPR041704">
    <property type="entry name" value="CFLE_GH18"/>
</dbReference>
<accession>A0A2W7MCG4</accession>
<keyword evidence="6" id="KW-1185">Reference proteome</keyword>
<dbReference type="Gene3D" id="3.20.20.80">
    <property type="entry name" value="Glycosidases"/>
    <property type="match status" value="1"/>
</dbReference>
<dbReference type="Pfam" id="PF01476">
    <property type="entry name" value="LysM"/>
    <property type="match status" value="1"/>
</dbReference>
<dbReference type="InterPro" id="IPR018392">
    <property type="entry name" value="LysM"/>
</dbReference>
<evidence type="ECO:0000313" key="5">
    <source>
        <dbReference type="EMBL" id="PZX01251.1"/>
    </source>
</evidence>
<dbReference type="OrthoDB" id="9769314at2"/>
<evidence type="ECO:0000259" key="3">
    <source>
        <dbReference type="PROSITE" id="PS51782"/>
    </source>
</evidence>
<dbReference type="SUPFAM" id="SSF54106">
    <property type="entry name" value="LysM domain"/>
    <property type="match status" value="1"/>
</dbReference>
<dbReference type="InterPro" id="IPR017853">
    <property type="entry name" value="GH"/>
</dbReference>
<dbReference type="Gene3D" id="3.10.50.10">
    <property type="match status" value="1"/>
</dbReference>
<dbReference type="EMBL" id="QKZI01000018">
    <property type="protein sequence ID" value="PZX01251.1"/>
    <property type="molecule type" value="Genomic_DNA"/>
</dbReference>
<dbReference type="GO" id="GO:0005975">
    <property type="term" value="P:carbohydrate metabolic process"/>
    <property type="evidence" value="ECO:0007669"/>
    <property type="project" value="InterPro"/>
</dbReference>
<organism evidence="5 6">
    <name type="scientific">Psychrobacillus insolitus</name>
    <dbReference type="NCBI Taxonomy" id="1461"/>
    <lineage>
        <taxon>Bacteria</taxon>
        <taxon>Bacillati</taxon>
        <taxon>Bacillota</taxon>
        <taxon>Bacilli</taxon>
        <taxon>Bacillales</taxon>
        <taxon>Bacillaceae</taxon>
        <taxon>Psychrobacillus</taxon>
    </lineage>
</organism>
<feature type="domain" description="LysM" evidence="3">
    <location>
        <begin position="1"/>
        <end position="45"/>
    </location>
</feature>
<dbReference type="CDD" id="cd02874">
    <property type="entry name" value="GH18_CFLE_spore_hydrolase"/>
    <property type="match status" value="1"/>
</dbReference>
<dbReference type="Gene3D" id="3.10.350.10">
    <property type="entry name" value="LysM domain"/>
    <property type="match status" value="1"/>
</dbReference>
<protein>
    <submittedName>
        <fullName evidence="5">Spore germination protein</fullName>
    </submittedName>
</protein>
<dbReference type="InterPro" id="IPR029070">
    <property type="entry name" value="Chitinase_insertion_sf"/>
</dbReference>
<dbReference type="SMART" id="SM00257">
    <property type="entry name" value="LysM"/>
    <property type="match status" value="1"/>
</dbReference>
<dbReference type="SUPFAM" id="SSF51445">
    <property type="entry name" value="(Trans)glycosidases"/>
    <property type="match status" value="1"/>
</dbReference>
<dbReference type="InterPro" id="IPR001223">
    <property type="entry name" value="Glyco_hydro18_cat"/>
</dbReference>
<dbReference type="GO" id="GO:0008061">
    <property type="term" value="F:chitin binding"/>
    <property type="evidence" value="ECO:0007669"/>
    <property type="project" value="InterPro"/>
</dbReference>
<dbReference type="PROSITE" id="PS51910">
    <property type="entry name" value="GH18_2"/>
    <property type="match status" value="1"/>
</dbReference>
<comment type="caution">
    <text evidence="5">The sequence shown here is derived from an EMBL/GenBank/DDBJ whole genome shotgun (WGS) entry which is preliminary data.</text>
</comment>
<keyword evidence="2" id="KW-0326">Glycosidase</keyword>
<dbReference type="InterPro" id="IPR036779">
    <property type="entry name" value="LysM_dom_sf"/>
</dbReference>
<dbReference type="AlphaFoldDB" id="A0A2W7MCG4"/>
<evidence type="ECO:0000256" key="1">
    <source>
        <dbReference type="ARBA" id="ARBA00022801"/>
    </source>
</evidence>
<sequence>MIYVVKIGDSLFSIAKQFGTNTATLASINELPDPDVLVVGQAIVLPSTPSPERPIIETNLYVEWYTDIPSENVINQVEKNAALLTYMMPFAYEVKRDGSLTTMNWGSLSEIANTHNVETVIVLANIEDGAFNDTLAHTIFTDAEVKQKVFEQAVAEAEKRGTKHIHTDFEYIQAADRENYVNFLKELKAYAKGYTISASLAPKTSASQSGIWYAGHDYKAIGEVVDFVVIMTYDWGYSGGPPMAISPIGPVRKVLEYAITEIDPKKILMGQNFYGYDWTLPFEQGNPSAKAVSPQQAVKLAIDRNAAILYDTIAQAPYFRYWRDGVEHEVWFEDARSIEAKFNLLKELQLSGISYWHSGFDFPQNWYLLNEMFRVKKK</sequence>